<evidence type="ECO:0000256" key="1">
    <source>
        <dbReference type="ARBA" id="ARBA00022490"/>
    </source>
</evidence>
<keyword evidence="1 2" id="KW-0963">Cytoplasm</keyword>
<dbReference type="PANTHER" id="PTHR37300">
    <property type="entry name" value="UPF0291 PROTEIN CBO2609/CLC_2481"/>
    <property type="match status" value="1"/>
</dbReference>
<feature type="region of interest" description="Disordered" evidence="3">
    <location>
        <begin position="51"/>
        <end position="80"/>
    </location>
</feature>
<dbReference type="HAMAP" id="MF_01103">
    <property type="entry name" value="UPF0291"/>
    <property type="match status" value="1"/>
</dbReference>
<proteinExistence type="inferred from homology"/>
<dbReference type="EMBL" id="AXDY01000003">
    <property type="protein sequence ID" value="ERS94097.1"/>
    <property type="molecule type" value="Genomic_DNA"/>
</dbReference>
<dbReference type="Gene3D" id="1.10.287.540">
    <property type="entry name" value="Helix hairpin bin"/>
    <property type="match status" value="1"/>
</dbReference>
<gene>
    <name evidence="4" type="ORF">SSIM_04575</name>
</gene>
<organism evidence="4 5">
    <name type="scientific">Staphylococcus simulans UMC-CNS-990</name>
    <dbReference type="NCBI Taxonomy" id="1405498"/>
    <lineage>
        <taxon>Bacteria</taxon>
        <taxon>Bacillati</taxon>
        <taxon>Bacillota</taxon>
        <taxon>Bacilli</taxon>
        <taxon>Bacillales</taxon>
        <taxon>Staphylococcaceae</taxon>
        <taxon>Staphylococcus</taxon>
    </lineage>
</organism>
<comment type="similarity">
    <text evidence="2">Belongs to the UPF0291 family.</text>
</comment>
<dbReference type="SUPFAM" id="SSF158221">
    <property type="entry name" value="YnzC-like"/>
    <property type="match status" value="1"/>
</dbReference>
<dbReference type="GeneID" id="77331731"/>
<feature type="region of interest" description="Disordered" evidence="3">
    <location>
        <begin position="1"/>
        <end position="29"/>
    </location>
</feature>
<dbReference type="PANTHER" id="PTHR37300:SF1">
    <property type="entry name" value="UPF0291 PROTEIN YNZC"/>
    <property type="match status" value="1"/>
</dbReference>
<comment type="caution">
    <text evidence="4">The sequence shown here is derived from an EMBL/GenBank/DDBJ whole genome shotgun (WGS) entry which is preliminary data.</text>
</comment>
<feature type="compositionally biased region" description="Basic and acidic residues" evidence="3">
    <location>
        <begin position="65"/>
        <end position="80"/>
    </location>
</feature>
<comment type="subcellular location">
    <subcellularLocation>
        <location evidence="2">Cytoplasm</location>
    </subcellularLocation>
</comment>
<evidence type="ECO:0000256" key="2">
    <source>
        <dbReference type="HAMAP-Rule" id="MF_01103"/>
    </source>
</evidence>
<evidence type="ECO:0000313" key="5">
    <source>
        <dbReference type="Proteomes" id="UP000017131"/>
    </source>
</evidence>
<dbReference type="RefSeq" id="WP_002480853.1">
    <property type="nucleotide sequence ID" value="NZ_AXDY01000003.1"/>
</dbReference>
<dbReference type="InterPro" id="IPR009242">
    <property type="entry name" value="DUF896"/>
</dbReference>
<protein>
    <recommendedName>
        <fullName evidence="2">UPF0291 protein SSIM_04575</fullName>
    </recommendedName>
</protein>
<evidence type="ECO:0000256" key="3">
    <source>
        <dbReference type="SAM" id="MobiDB-lite"/>
    </source>
</evidence>
<reference evidence="4 5" key="1">
    <citation type="journal article" date="2013" name="Genome Announc.">
        <title>Draft Genome Sequence of Staphylococcus simulans UMC-CNS-990, Isolated from a Case of Chronic Bovine Mastitis.</title>
        <authorList>
            <person name="Calcutt M.J."/>
            <person name="Foecking M.F."/>
            <person name="Hsieh H.Y."/>
            <person name="Perry J."/>
            <person name="Stewart G.C."/>
            <person name="Middleton J.R."/>
        </authorList>
    </citation>
    <scope>NUCLEOTIDE SEQUENCE [LARGE SCALE GENOMIC DNA]</scope>
    <source>
        <strain evidence="4 5">UMC-CNS-990</strain>
    </source>
</reference>
<sequence length="80" mass="9564">MADQHKETINRINELSKKKKEEGLTKEEAKERAELHQKYLETFREGFKQQIENTKVLDPEGNDVTPEKLKQVQREQNKRQ</sequence>
<accession>A0ABN0PEK1</accession>
<dbReference type="Pfam" id="PF05979">
    <property type="entry name" value="DUF896"/>
    <property type="match status" value="1"/>
</dbReference>
<dbReference type="Proteomes" id="UP000017131">
    <property type="component" value="Unassembled WGS sequence"/>
</dbReference>
<name>A0ABN0PEK1_STASI</name>
<keyword evidence="5" id="KW-1185">Reference proteome</keyword>
<evidence type="ECO:0000313" key="4">
    <source>
        <dbReference type="EMBL" id="ERS94097.1"/>
    </source>
</evidence>